<evidence type="ECO:0000256" key="7">
    <source>
        <dbReference type="ARBA" id="ARBA00023002"/>
    </source>
</evidence>
<protein>
    <recommendedName>
        <fullName evidence="16">Cytochrome P450</fullName>
    </recommendedName>
</protein>
<dbReference type="GO" id="GO:0016705">
    <property type="term" value="F:oxidoreductase activity, acting on paired donors, with incorporation or reduction of molecular oxygen"/>
    <property type="evidence" value="ECO:0007669"/>
    <property type="project" value="InterPro"/>
</dbReference>
<comment type="cofactor">
    <cofactor evidence="11">
        <name>heme</name>
        <dbReference type="ChEBI" id="CHEBI:30413"/>
    </cofactor>
</comment>
<keyword evidence="3 11" id="KW-0349">Heme</keyword>
<evidence type="ECO:0000256" key="1">
    <source>
        <dbReference type="ARBA" id="ARBA00004167"/>
    </source>
</evidence>
<comment type="subcellular location">
    <subcellularLocation>
        <location evidence="1">Membrane</location>
        <topology evidence="1">Single-pass membrane protein</topology>
    </subcellularLocation>
</comment>
<dbReference type="EMBL" id="JAWXYG010000001">
    <property type="protein sequence ID" value="KAK4285797.1"/>
    <property type="molecule type" value="Genomic_DNA"/>
</dbReference>
<evidence type="ECO:0000256" key="5">
    <source>
        <dbReference type="ARBA" id="ARBA00022723"/>
    </source>
</evidence>
<keyword evidence="6 13" id="KW-1133">Transmembrane helix</keyword>
<name>A0AAE1THX4_9FABA</name>
<organism evidence="14 15">
    <name type="scientific">Acacia crassicarpa</name>
    <name type="common">northern wattle</name>
    <dbReference type="NCBI Taxonomy" id="499986"/>
    <lineage>
        <taxon>Eukaryota</taxon>
        <taxon>Viridiplantae</taxon>
        <taxon>Streptophyta</taxon>
        <taxon>Embryophyta</taxon>
        <taxon>Tracheophyta</taxon>
        <taxon>Spermatophyta</taxon>
        <taxon>Magnoliopsida</taxon>
        <taxon>eudicotyledons</taxon>
        <taxon>Gunneridae</taxon>
        <taxon>Pentapetalae</taxon>
        <taxon>rosids</taxon>
        <taxon>fabids</taxon>
        <taxon>Fabales</taxon>
        <taxon>Fabaceae</taxon>
        <taxon>Caesalpinioideae</taxon>
        <taxon>mimosoid clade</taxon>
        <taxon>Acacieae</taxon>
        <taxon>Acacia</taxon>
    </lineage>
</organism>
<evidence type="ECO:0000256" key="2">
    <source>
        <dbReference type="ARBA" id="ARBA00010617"/>
    </source>
</evidence>
<keyword evidence="15" id="KW-1185">Reference proteome</keyword>
<dbReference type="InterPro" id="IPR050665">
    <property type="entry name" value="Cytochrome_P450_Monooxygen"/>
</dbReference>
<dbReference type="PROSITE" id="PS00086">
    <property type="entry name" value="CYTOCHROME_P450"/>
    <property type="match status" value="1"/>
</dbReference>
<evidence type="ECO:0000256" key="10">
    <source>
        <dbReference type="ARBA" id="ARBA00023136"/>
    </source>
</evidence>
<evidence type="ECO:0008006" key="16">
    <source>
        <dbReference type="Google" id="ProtNLM"/>
    </source>
</evidence>
<evidence type="ECO:0000256" key="4">
    <source>
        <dbReference type="ARBA" id="ARBA00022692"/>
    </source>
</evidence>
<dbReference type="PANTHER" id="PTHR24282:SF253">
    <property type="entry name" value="11-OXO-BETA-AMYRIN 30-OXIDASE"/>
    <property type="match status" value="1"/>
</dbReference>
<keyword evidence="10 13" id="KW-0472">Membrane</keyword>
<evidence type="ECO:0000256" key="9">
    <source>
        <dbReference type="ARBA" id="ARBA00023033"/>
    </source>
</evidence>
<proteinExistence type="inferred from homology"/>
<dbReference type="PRINTS" id="PR00385">
    <property type="entry name" value="P450"/>
</dbReference>
<evidence type="ECO:0000256" key="8">
    <source>
        <dbReference type="ARBA" id="ARBA00023004"/>
    </source>
</evidence>
<evidence type="ECO:0000313" key="15">
    <source>
        <dbReference type="Proteomes" id="UP001293593"/>
    </source>
</evidence>
<evidence type="ECO:0000256" key="11">
    <source>
        <dbReference type="PIRSR" id="PIRSR602401-1"/>
    </source>
</evidence>
<keyword evidence="7 12" id="KW-0560">Oxidoreductase</keyword>
<comment type="similarity">
    <text evidence="2 12">Belongs to the cytochrome P450 family.</text>
</comment>
<dbReference type="Proteomes" id="UP001293593">
    <property type="component" value="Unassembled WGS sequence"/>
</dbReference>
<dbReference type="Gene3D" id="1.10.630.10">
    <property type="entry name" value="Cytochrome P450"/>
    <property type="match status" value="1"/>
</dbReference>
<evidence type="ECO:0000256" key="3">
    <source>
        <dbReference type="ARBA" id="ARBA00022617"/>
    </source>
</evidence>
<accession>A0AAE1THX4</accession>
<dbReference type="PRINTS" id="PR00463">
    <property type="entry name" value="EP450I"/>
</dbReference>
<gene>
    <name evidence="14" type="ORF">QN277_002445</name>
</gene>
<keyword evidence="8 11" id="KW-0408">Iron</keyword>
<comment type="caution">
    <text evidence="14">The sequence shown here is derived from an EMBL/GenBank/DDBJ whole genome shotgun (WGS) entry which is preliminary data.</text>
</comment>
<evidence type="ECO:0000256" key="13">
    <source>
        <dbReference type="SAM" id="Phobius"/>
    </source>
</evidence>
<reference evidence="14" key="1">
    <citation type="submission" date="2023-10" db="EMBL/GenBank/DDBJ databases">
        <title>Chromosome-level genome of the transformable northern wattle, Acacia crassicarpa.</title>
        <authorList>
            <person name="Massaro I."/>
            <person name="Sinha N.R."/>
            <person name="Poethig S."/>
            <person name="Leichty A.R."/>
        </authorList>
    </citation>
    <scope>NUCLEOTIDE SEQUENCE</scope>
    <source>
        <strain evidence="14">Acra3RX</strain>
        <tissue evidence="14">Leaf</tissue>
    </source>
</reference>
<evidence type="ECO:0000256" key="12">
    <source>
        <dbReference type="RuleBase" id="RU000461"/>
    </source>
</evidence>
<keyword evidence="5 11" id="KW-0479">Metal-binding</keyword>
<dbReference type="InterPro" id="IPR036396">
    <property type="entry name" value="Cyt_P450_sf"/>
</dbReference>
<keyword evidence="9 12" id="KW-0503">Monooxygenase</keyword>
<dbReference type="FunFam" id="1.10.630.10:FF:000029">
    <property type="entry name" value="Cytochrome P450 734A1"/>
    <property type="match status" value="1"/>
</dbReference>
<dbReference type="GO" id="GO:0005506">
    <property type="term" value="F:iron ion binding"/>
    <property type="evidence" value="ECO:0007669"/>
    <property type="project" value="InterPro"/>
</dbReference>
<dbReference type="CDD" id="cd20642">
    <property type="entry name" value="CYP72"/>
    <property type="match status" value="1"/>
</dbReference>
<evidence type="ECO:0000256" key="6">
    <source>
        <dbReference type="ARBA" id="ARBA00022989"/>
    </source>
</evidence>
<dbReference type="InterPro" id="IPR002401">
    <property type="entry name" value="Cyt_P450_E_grp-I"/>
</dbReference>
<sequence length="529" mass="60672">MRGGSSVISEVATWVVVIIVLRWLWNMGIWLWVNPKRLERALKQQGLEANPYRFWVGDSVQMGNMVRQAKSTPLPSHSHDLVPHISPFQHHMVNKYGRNSFMWFGQTPMLILMDPELIKDTLNRHFDFTKCHNFPITEYIAPGVAGYDGEQWAKHRKILHPAFNFDKLKSLIPTFAQSCNEMINKWENMLSSSDGTCEVDVWPWLKDLTKEVISRSAFGSSHEEGRLIFDLLAEQGINVMNNLQKHYIPLYRFLPTKDNNKMKEIERSARTSLEHIINKKEKAMKAGEIRKTDLLGILLESNQREIEEQGNKKNVGLSMDDVIDECKLFYMAGQETTSVLLVWTMMLLSRYPEWQERAREEVLQVFGNQTPHYDAISRLKIVTMILYEVLRLYPPIVWLERYAKKDMKLGKLSIPGGVQLGIPILMMHHDQQFWGDDAKEFKPERFSEGISKASKGSSCSAFFPFGGGSRTCMGQNFALLNAKVALSLILQHFSFELSPSYSQALNIVPTLQPQHGVQVILHKLTSSSS</sequence>
<dbReference type="InterPro" id="IPR001128">
    <property type="entry name" value="Cyt_P450"/>
</dbReference>
<dbReference type="GO" id="GO:0016020">
    <property type="term" value="C:membrane"/>
    <property type="evidence" value="ECO:0007669"/>
    <property type="project" value="UniProtKB-SubCell"/>
</dbReference>
<dbReference type="GO" id="GO:0004497">
    <property type="term" value="F:monooxygenase activity"/>
    <property type="evidence" value="ECO:0007669"/>
    <property type="project" value="UniProtKB-KW"/>
</dbReference>
<dbReference type="SUPFAM" id="SSF48264">
    <property type="entry name" value="Cytochrome P450"/>
    <property type="match status" value="1"/>
</dbReference>
<dbReference type="InterPro" id="IPR017972">
    <property type="entry name" value="Cyt_P450_CS"/>
</dbReference>
<dbReference type="Pfam" id="PF00067">
    <property type="entry name" value="p450"/>
    <property type="match status" value="1"/>
</dbReference>
<dbReference type="AlphaFoldDB" id="A0AAE1THX4"/>
<feature type="transmembrane region" description="Helical" evidence="13">
    <location>
        <begin position="12"/>
        <end position="33"/>
    </location>
</feature>
<dbReference type="GO" id="GO:0020037">
    <property type="term" value="F:heme binding"/>
    <property type="evidence" value="ECO:0007669"/>
    <property type="project" value="InterPro"/>
</dbReference>
<dbReference type="PANTHER" id="PTHR24282">
    <property type="entry name" value="CYTOCHROME P450 FAMILY MEMBER"/>
    <property type="match status" value="1"/>
</dbReference>
<feature type="binding site" description="axial binding residue" evidence="11">
    <location>
        <position position="472"/>
    </location>
    <ligand>
        <name>heme</name>
        <dbReference type="ChEBI" id="CHEBI:30413"/>
    </ligand>
    <ligandPart>
        <name>Fe</name>
        <dbReference type="ChEBI" id="CHEBI:18248"/>
    </ligandPart>
</feature>
<keyword evidence="4 13" id="KW-0812">Transmembrane</keyword>
<evidence type="ECO:0000313" key="14">
    <source>
        <dbReference type="EMBL" id="KAK4285797.1"/>
    </source>
</evidence>